<keyword evidence="1" id="KW-0614">Plasmid</keyword>
<reference evidence="1" key="1">
    <citation type="submission" date="2023-10" db="EMBL/GenBank/DDBJ databases">
        <title>A new archaeal virus that suppresses the transcription of host immunity genes.</title>
        <authorList>
            <person name="Turgeman-Grott I."/>
            <person name="Golan N."/>
            <person name="Neri U."/>
            <person name="Naki D."/>
            <person name="Altman N."/>
            <person name="Eizenshtein K."/>
            <person name="Choudhary D."/>
            <person name="Levi R."/>
            <person name="Himani H."/>
            <person name="Reshef L."/>
            <person name="Papke T.R."/>
            <person name="Gophna U."/>
        </authorList>
    </citation>
    <scope>NUCLEOTIDE SEQUENCE</scope>
    <source>
        <strain evidence="1">Atlit-48N</strain>
    </source>
</reference>
<gene>
    <name evidence="1" type="ORF">DEQ67_015225</name>
</gene>
<geneLocation type="plasmid" evidence="1 2">
    <name>p48N_1</name>
</geneLocation>
<name>A0ACD5I005_9EURY</name>
<dbReference type="EMBL" id="CP137690">
    <property type="protein sequence ID" value="XRJ21341.1"/>
    <property type="molecule type" value="Genomic_DNA"/>
</dbReference>
<evidence type="ECO:0000313" key="1">
    <source>
        <dbReference type="EMBL" id="XRJ21341.1"/>
    </source>
</evidence>
<organism evidence="1 2">
    <name type="scientific">Haloferax sp. Atlit-48N</name>
    <dbReference type="NCBI Taxonomy" id="2077198"/>
    <lineage>
        <taxon>Archaea</taxon>
        <taxon>Methanobacteriati</taxon>
        <taxon>Methanobacteriota</taxon>
        <taxon>Stenosarchaea group</taxon>
        <taxon>Halobacteria</taxon>
        <taxon>Halobacteriales</taxon>
        <taxon>Haloferacaceae</taxon>
        <taxon>Haloferax</taxon>
    </lineage>
</organism>
<proteinExistence type="predicted"/>
<protein>
    <submittedName>
        <fullName evidence="1">Uncharacterized protein</fullName>
    </submittedName>
</protein>
<sequence>MTRTGDCSTPTTFYKDRVQEVVDAADDTDSKALALINLGHYIQNSYHVGEFIIRNAAPDFRMQIFKILNDRGLELTKIDRIRAAVVNAFFDADDRQEYVDKWEDIVVAFATDVDQIDDYLSVYLSIVDSENMTFKLLSVVR</sequence>
<dbReference type="Proteomes" id="UP000257089">
    <property type="component" value="Plasmid p48N_1"/>
</dbReference>
<evidence type="ECO:0000313" key="2">
    <source>
        <dbReference type="Proteomes" id="UP000257089"/>
    </source>
</evidence>
<accession>A0ACD5I005</accession>